<dbReference type="EMBL" id="NFLZ01000014">
    <property type="protein sequence ID" value="OUQ75822.1"/>
    <property type="molecule type" value="Genomic_DNA"/>
</dbReference>
<dbReference type="Proteomes" id="UP000195859">
    <property type="component" value="Unassembled WGS sequence"/>
</dbReference>
<dbReference type="PROSITE" id="PS50930">
    <property type="entry name" value="HTH_LYTTR"/>
    <property type="match status" value="1"/>
</dbReference>
<dbReference type="InterPro" id="IPR046947">
    <property type="entry name" value="LytR-like"/>
</dbReference>
<evidence type="ECO:0000313" key="4">
    <source>
        <dbReference type="Proteomes" id="UP000195859"/>
    </source>
</evidence>
<dbReference type="PANTHER" id="PTHR37299:SF1">
    <property type="entry name" value="STAGE 0 SPORULATION PROTEIN A HOMOLOG"/>
    <property type="match status" value="1"/>
</dbReference>
<comment type="caution">
    <text evidence="3">The sequence shown here is derived from an EMBL/GenBank/DDBJ whole genome shotgun (WGS) entry which is preliminary data.</text>
</comment>
<dbReference type="GeneID" id="78203306"/>
<evidence type="ECO:0000313" key="2">
    <source>
        <dbReference type="EMBL" id="OUQ55997.1"/>
    </source>
</evidence>
<reference evidence="4 5" key="1">
    <citation type="submission" date="2017-04" db="EMBL/GenBank/DDBJ databases">
        <title>Function of individual gut microbiota members based on whole genome sequencing of pure cultures obtained from chicken caecum.</title>
        <authorList>
            <person name="Medvecky M."/>
            <person name="Cejkova D."/>
            <person name="Polansky O."/>
            <person name="Karasova D."/>
            <person name="Kubasova T."/>
            <person name="Cizek A."/>
            <person name="Rychlik I."/>
        </authorList>
    </citation>
    <scope>NUCLEOTIDE SEQUENCE [LARGE SCALE GENOMIC DNA]</scope>
    <source>
        <strain evidence="4">An101</strain>
        <strain evidence="5">An115</strain>
    </source>
</reference>
<dbReference type="Gene3D" id="2.40.50.1020">
    <property type="entry name" value="LytTr DNA-binding domain"/>
    <property type="match status" value="1"/>
</dbReference>
<organism evidence="3 4">
    <name type="scientific">Lactobacillus gallinarum</name>
    <dbReference type="NCBI Taxonomy" id="52242"/>
    <lineage>
        <taxon>Bacteria</taxon>
        <taxon>Bacillati</taxon>
        <taxon>Bacillota</taxon>
        <taxon>Bacilli</taxon>
        <taxon>Lactobacillales</taxon>
        <taxon>Lactobacillaceae</taxon>
        <taxon>Lactobacillus</taxon>
    </lineage>
</organism>
<gene>
    <name evidence="3" type="ORF">B5E44_06195</name>
    <name evidence="2" type="ORF">B5E59_06150</name>
</gene>
<feature type="domain" description="HTH LytTR-type" evidence="1">
    <location>
        <begin position="71"/>
        <end position="145"/>
    </location>
</feature>
<reference evidence="3" key="2">
    <citation type="journal article" date="2018" name="BMC Genomics">
        <title>Whole genome sequencing and function prediction of 133 gut anaerobes isolated from chicken caecum in pure cultures.</title>
        <authorList>
            <person name="Medvecky M."/>
            <person name="Cejkova D."/>
            <person name="Polansky O."/>
            <person name="Karasova D."/>
            <person name="Kubasova T."/>
            <person name="Cizek A."/>
            <person name="Rychlik I."/>
        </authorList>
    </citation>
    <scope>NUCLEOTIDE SEQUENCE</scope>
    <source>
        <strain evidence="3">An101</strain>
        <strain evidence="2">An115</strain>
    </source>
</reference>
<dbReference type="SMART" id="SM00850">
    <property type="entry name" value="LytTR"/>
    <property type="match status" value="1"/>
</dbReference>
<evidence type="ECO:0000313" key="5">
    <source>
        <dbReference type="Proteomes" id="UP000196293"/>
    </source>
</evidence>
<dbReference type="Proteomes" id="UP000196293">
    <property type="component" value="Unassembled WGS sequence"/>
</dbReference>
<sequence>MKFKLLIEPKKEELVQAQVHQENEFTNKLKLFVLTNGNSNQIAAYDDKDLIALSLDQIVLITIIDNKIWAICSDNKKYQIRKRIYQLAGELPNNFWRINKSSIVNRYQIKRFKGTKSVGVNVIMKNGLTDYVSRRCFSKIRKELD</sequence>
<accession>A0A1Y4Q5F6</accession>
<dbReference type="RefSeq" id="WP_087176418.1">
    <property type="nucleotide sequence ID" value="NZ_CAYKUI010000215.1"/>
</dbReference>
<name>A0A1Y4Q5F6_9LACO</name>
<dbReference type="AlphaFoldDB" id="A0A1Y4Q5F6"/>
<evidence type="ECO:0000259" key="1">
    <source>
        <dbReference type="PROSITE" id="PS50930"/>
    </source>
</evidence>
<keyword evidence="5" id="KW-1185">Reference proteome</keyword>
<dbReference type="GO" id="GO:0000156">
    <property type="term" value="F:phosphorelay response regulator activity"/>
    <property type="evidence" value="ECO:0007669"/>
    <property type="project" value="InterPro"/>
</dbReference>
<dbReference type="GO" id="GO:0003677">
    <property type="term" value="F:DNA binding"/>
    <property type="evidence" value="ECO:0007669"/>
    <property type="project" value="InterPro"/>
</dbReference>
<dbReference type="InterPro" id="IPR007492">
    <property type="entry name" value="LytTR_DNA-bd_dom"/>
</dbReference>
<protein>
    <submittedName>
        <fullName evidence="3">LytTR family transcriptional regulator</fullName>
    </submittedName>
</protein>
<dbReference type="EMBL" id="NFLS01000013">
    <property type="protein sequence ID" value="OUQ55997.1"/>
    <property type="molecule type" value="Genomic_DNA"/>
</dbReference>
<dbReference type="Pfam" id="PF04397">
    <property type="entry name" value="LytTR"/>
    <property type="match status" value="1"/>
</dbReference>
<evidence type="ECO:0000313" key="3">
    <source>
        <dbReference type="EMBL" id="OUQ75822.1"/>
    </source>
</evidence>
<dbReference type="PANTHER" id="PTHR37299">
    <property type="entry name" value="TRANSCRIPTIONAL REGULATOR-RELATED"/>
    <property type="match status" value="1"/>
</dbReference>
<proteinExistence type="predicted"/>